<dbReference type="InterPro" id="IPR036236">
    <property type="entry name" value="Znf_C2H2_sf"/>
</dbReference>
<keyword evidence="4" id="KW-1185">Reference proteome</keyword>
<dbReference type="EMBL" id="JAFNEN010000651">
    <property type="protein sequence ID" value="KAG8179059.1"/>
    <property type="molecule type" value="Genomic_DNA"/>
</dbReference>
<feature type="domain" description="C2H2-type" evidence="2">
    <location>
        <begin position="92"/>
        <end position="119"/>
    </location>
</feature>
<proteinExistence type="predicted"/>
<dbReference type="PANTHER" id="PTHR16515">
    <property type="entry name" value="PR DOMAIN ZINC FINGER PROTEIN"/>
    <property type="match status" value="1"/>
</dbReference>
<protein>
    <recommendedName>
        <fullName evidence="2">C2H2-type domain-containing protein</fullName>
    </recommendedName>
</protein>
<dbReference type="GO" id="GO:0005634">
    <property type="term" value="C:nucleus"/>
    <property type="evidence" value="ECO:0007669"/>
    <property type="project" value="TreeGrafter"/>
</dbReference>
<dbReference type="InterPro" id="IPR050331">
    <property type="entry name" value="Zinc_finger"/>
</dbReference>
<dbReference type="GO" id="GO:0010468">
    <property type="term" value="P:regulation of gene expression"/>
    <property type="evidence" value="ECO:0007669"/>
    <property type="project" value="TreeGrafter"/>
</dbReference>
<keyword evidence="1" id="KW-0479">Metal-binding</keyword>
<evidence type="ECO:0000259" key="2">
    <source>
        <dbReference type="PROSITE" id="PS50157"/>
    </source>
</evidence>
<evidence type="ECO:0000313" key="4">
    <source>
        <dbReference type="Proteomes" id="UP000827092"/>
    </source>
</evidence>
<comment type="caution">
    <text evidence="3">The sequence shown here is derived from an EMBL/GenBank/DDBJ whole genome shotgun (WGS) entry which is preliminary data.</text>
</comment>
<organism evidence="3 4">
    <name type="scientific">Oedothorax gibbosus</name>
    <dbReference type="NCBI Taxonomy" id="931172"/>
    <lineage>
        <taxon>Eukaryota</taxon>
        <taxon>Metazoa</taxon>
        <taxon>Ecdysozoa</taxon>
        <taxon>Arthropoda</taxon>
        <taxon>Chelicerata</taxon>
        <taxon>Arachnida</taxon>
        <taxon>Araneae</taxon>
        <taxon>Araneomorphae</taxon>
        <taxon>Entelegynae</taxon>
        <taxon>Araneoidea</taxon>
        <taxon>Linyphiidae</taxon>
        <taxon>Erigoninae</taxon>
        <taxon>Oedothorax</taxon>
    </lineage>
</organism>
<dbReference type="PROSITE" id="PS00028">
    <property type="entry name" value="ZINC_FINGER_C2H2_1"/>
    <property type="match status" value="1"/>
</dbReference>
<dbReference type="AlphaFoldDB" id="A0AAV6U4R8"/>
<keyword evidence="1" id="KW-0862">Zinc</keyword>
<sequence length="261" mass="28641">MSPPHLAKGAASIYCFGDFGESAAPLIDLAADTCTAPLIDLAADTCAAPVIDLADSPVSSSGLWNPSEDSALPEPRQTERHRFRVHGERRYFQCMMCDKTFGRRTNFKDHLNVHFPEKLFSCTVCRMTFKQKDTVSVKSVVSSHGQDPLHDVFIREGLHSTSLQGGVTETAGHGKRPNGTFFTWVIENVSMGCIQTRVYGTGGSPSNTRGHVLMAHLQTHADTFSWLAFKYTRTRSHGSPSNTTGHEAFPTGPALFYETCK</sequence>
<name>A0AAV6U4R8_9ARAC</name>
<dbReference type="SUPFAM" id="SSF57667">
    <property type="entry name" value="beta-beta-alpha zinc fingers"/>
    <property type="match status" value="1"/>
</dbReference>
<dbReference type="InterPro" id="IPR013087">
    <property type="entry name" value="Znf_C2H2_type"/>
</dbReference>
<dbReference type="Gene3D" id="3.30.160.60">
    <property type="entry name" value="Classic Zinc Finger"/>
    <property type="match status" value="1"/>
</dbReference>
<dbReference type="PROSITE" id="PS50157">
    <property type="entry name" value="ZINC_FINGER_C2H2_2"/>
    <property type="match status" value="1"/>
</dbReference>
<reference evidence="3 4" key="1">
    <citation type="journal article" date="2022" name="Nat. Ecol. Evol.">
        <title>A masculinizing supergene underlies an exaggerated male reproductive morph in a spider.</title>
        <authorList>
            <person name="Hendrickx F."/>
            <person name="De Corte Z."/>
            <person name="Sonet G."/>
            <person name="Van Belleghem S.M."/>
            <person name="Kostlbacher S."/>
            <person name="Vangestel C."/>
        </authorList>
    </citation>
    <scope>NUCLEOTIDE SEQUENCE [LARGE SCALE GENOMIC DNA]</scope>
    <source>
        <strain evidence="3">W744_W776</strain>
    </source>
</reference>
<evidence type="ECO:0000256" key="1">
    <source>
        <dbReference type="PROSITE-ProRule" id="PRU00042"/>
    </source>
</evidence>
<keyword evidence="1" id="KW-0863">Zinc-finger</keyword>
<gene>
    <name evidence="3" type="ORF">JTE90_010089</name>
</gene>
<dbReference type="GO" id="GO:0008270">
    <property type="term" value="F:zinc ion binding"/>
    <property type="evidence" value="ECO:0007669"/>
    <property type="project" value="UniProtKB-KW"/>
</dbReference>
<dbReference type="Proteomes" id="UP000827092">
    <property type="component" value="Unassembled WGS sequence"/>
</dbReference>
<evidence type="ECO:0000313" key="3">
    <source>
        <dbReference type="EMBL" id="KAG8179059.1"/>
    </source>
</evidence>
<dbReference type="SMART" id="SM00355">
    <property type="entry name" value="ZnF_C2H2"/>
    <property type="match status" value="1"/>
</dbReference>
<accession>A0AAV6U4R8</accession>
<dbReference type="PANTHER" id="PTHR16515:SF54">
    <property type="entry name" value="GROWTH FACTOR-INDEPENDENT 1B TRANSCRIPTION REPRESSOR"/>
    <property type="match status" value="1"/>
</dbReference>